<dbReference type="EMBL" id="FNGI01000003">
    <property type="protein sequence ID" value="SDL41397.1"/>
    <property type="molecule type" value="Genomic_DNA"/>
</dbReference>
<dbReference type="Proteomes" id="UP000198654">
    <property type="component" value="Unassembled WGS sequence"/>
</dbReference>
<feature type="transmembrane region" description="Helical" evidence="7">
    <location>
        <begin position="210"/>
        <end position="231"/>
    </location>
</feature>
<evidence type="ECO:0000256" key="4">
    <source>
        <dbReference type="ARBA" id="ARBA00022692"/>
    </source>
</evidence>
<accession>A0A1G9JV26</accession>
<protein>
    <recommendedName>
        <fullName evidence="7">TRAP transporter large permease protein</fullName>
    </recommendedName>
</protein>
<proteinExistence type="inferred from homology"/>
<comment type="caution">
    <text evidence="7">Lacks conserved residue(s) required for the propagation of feature annotation.</text>
</comment>
<dbReference type="GO" id="GO:0005886">
    <property type="term" value="C:plasma membrane"/>
    <property type="evidence" value="ECO:0007669"/>
    <property type="project" value="UniProtKB-SubCell"/>
</dbReference>
<feature type="transmembrane region" description="Helical" evidence="7">
    <location>
        <begin position="265"/>
        <end position="290"/>
    </location>
</feature>
<feature type="transmembrane region" description="Helical" evidence="7">
    <location>
        <begin position="397"/>
        <end position="419"/>
    </location>
</feature>
<comment type="subunit">
    <text evidence="7">The complex comprises the extracytoplasmic solute receptor protein and the two transmembrane proteins.</text>
</comment>
<keyword evidence="7" id="KW-0813">Transport</keyword>
<comment type="similarity">
    <text evidence="7">Belongs to the TRAP transporter large permease family.</text>
</comment>
<evidence type="ECO:0000256" key="6">
    <source>
        <dbReference type="ARBA" id="ARBA00023136"/>
    </source>
</evidence>
<feature type="transmembrane region" description="Helical" evidence="7">
    <location>
        <begin position="168"/>
        <end position="189"/>
    </location>
</feature>
<evidence type="ECO:0000256" key="1">
    <source>
        <dbReference type="ARBA" id="ARBA00004429"/>
    </source>
</evidence>
<feature type="domain" description="TRAP C4-dicarboxylate transport system permease DctM subunit" evidence="8">
    <location>
        <begin position="4"/>
        <end position="413"/>
    </location>
</feature>
<comment type="function">
    <text evidence="7">Part of the tripartite ATP-independent periplasmic (TRAP) transport system.</text>
</comment>
<reference evidence="9 10" key="1">
    <citation type="submission" date="2016-10" db="EMBL/GenBank/DDBJ databases">
        <authorList>
            <person name="de Groot N.N."/>
        </authorList>
    </citation>
    <scope>NUCLEOTIDE SEQUENCE [LARGE SCALE GENOMIC DNA]</scope>
    <source>
        <strain evidence="9 10">DSM 14789</strain>
    </source>
</reference>
<dbReference type="PANTHER" id="PTHR33362:SF2">
    <property type="entry name" value="TRAP TRANSPORTER LARGE PERMEASE PROTEIN"/>
    <property type="match status" value="1"/>
</dbReference>
<keyword evidence="2" id="KW-1003">Cell membrane</keyword>
<dbReference type="OrthoDB" id="9796052at2"/>
<dbReference type="PANTHER" id="PTHR33362">
    <property type="entry name" value="SIALIC ACID TRAP TRANSPORTER PERMEASE PROTEIN SIAT-RELATED"/>
    <property type="match status" value="1"/>
</dbReference>
<feature type="transmembrane region" description="Helical" evidence="7">
    <location>
        <begin position="310"/>
        <end position="341"/>
    </location>
</feature>
<gene>
    <name evidence="9" type="ORF">SAMN05661010_01638</name>
</gene>
<dbReference type="AlphaFoldDB" id="A0A1G9JV26"/>
<keyword evidence="10" id="KW-1185">Reference proteome</keyword>
<feature type="transmembrane region" description="Helical" evidence="7">
    <location>
        <begin position="353"/>
        <end position="377"/>
    </location>
</feature>
<evidence type="ECO:0000256" key="3">
    <source>
        <dbReference type="ARBA" id="ARBA00022519"/>
    </source>
</evidence>
<evidence type="ECO:0000313" key="9">
    <source>
        <dbReference type="EMBL" id="SDL41397.1"/>
    </source>
</evidence>
<feature type="transmembrane region" description="Helical" evidence="7">
    <location>
        <begin position="7"/>
        <end position="30"/>
    </location>
</feature>
<keyword evidence="3 7" id="KW-0997">Cell inner membrane</keyword>
<organism evidence="9 10">
    <name type="scientific">Modicisalibacter muralis</name>
    <dbReference type="NCBI Taxonomy" id="119000"/>
    <lineage>
        <taxon>Bacteria</taxon>
        <taxon>Pseudomonadati</taxon>
        <taxon>Pseudomonadota</taxon>
        <taxon>Gammaproteobacteria</taxon>
        <taxon>Oceanospirillales</taxon>
        <taxon>Halomonadaceae</taxon>
        <taxon>Modicisalibacter</taxon>
    </lineage>
</organism>
<evidence type="ECO:0000256" key="7">
    <source>
        <dbReference type="RuleBase" id="RU369079"/>
    </source>
</evidence>
<sequence>MVAISFIVLLFIGLPIALVLAITAMIYIYLSDNSVLFLSYPQQFFGGLENYGLLAIPLFMLVGELMNEGGITRRLVAFASVFLGAVRGGLAYINIIANMMMASIVGSANAQVAVMGQVMVPEMDRQGYDRGFATATTAAGALLAPVIPPSMLFIIFGVLAQISIGDLFLAGIVPGLLMAASFIVLIALLGLRYQYPASEHLSRAQKLKNILAGMPSLSVPVVMIGGILGGFTTPTESAAVGAAMAAGVGRFWHKEMKFERMGGMLLRVGINTGVVLAMVAAAAVFGWVIVYEMIPQQLSELMLSMTSDPFVYLLLLMALLLVVGMVIDGIAALILLVPILLPVAESVYGINPYHLGVLMCINLTLGLFTPPVGAALFVASRVTGCSPGQILRPLMPFLLSTILIMVLIAWQPGLATWLISD</sequence>
<dbReference type="InterPro" id="IPR004681">
    <property type="entry name" value="TRAP_DctM"/>
</dbReference>
<comment type="subcellular location">
    <subcellularLocation>
        <location evidence="1 7">Cell inner membrane</location>
        <topology evidence="1 7">Multi-pass membrane protein</topology>
    </subcellularLocation>
</comment>
<keyword evidence="4 7" id="KW-0812">Transmembrane</keyword>
<feature type="transmembrane region" description="Helical" evidence="7">
    <location>
        <begin position="75"/>
        <end position="93"/>
    </location>
</feature>
<dbReference type="PIRSF" id="PIRSF006066">
    <property type="entry name" value="HI0050"/>
    <property type="match status" value="1"/>
</dbReference>
<evidence type="ECO:0000256" key="2">
    <source>
        <dbReference type="ARBA" id="ARBA00022475"/>
    </source>
</evidence>
<dbReference type="STRING" id="119000.SAMN05661010_01638"/>
<evidence type="ECO:0000259" key="8">
    <source>
        <dbReference type="Pfam" id="PF06808"/>
    </source>
</evidence>
<keyword evidence="5 7" id="KW-1133">Transmembrane helix</keyword>
<name>A0A1G9JV26_9GAMM</name>
<evidence type="ECO:0000313" key="10">
    <source>
        <dbReference type="Proteomes" id="UP000198654"/>
    </source>
</evidence>
<dbReference type="Pfam" id="PF06808">
    <property type="entry name" value="DctM"/>
    <property type="match status" value="1"/>
</dbReference>
<feature type="transmembrane region" description="Helical" evidence="7">
    <location>
        <begin position="42"/>
        <end position="63"/>
    </location>
</feature>
<feature type="transmembrane region" description="Helical" evidence="7">
    <location>
        <begin position="132"/>
        <end position="162"/>
    </location>
</feature>
<dbReference type="RefSeq" id="WP_089727387.1">
    <property type="nucleotide sequence ID" value="NZ_FNGI01000003.1"/>
</dbReference>
<keyword evidence="6 7" id="KW-0472">Membrane</keyword>
<dbReference type="InterPro" id="IPR010656">
    <property type="entry name" value="DctM"/>
</dbReference>
<dbReference type="NCBIfam" id="TIGR00786">
    <property type="entry name" value="dctM"/>
    <property type="match status" value="1"/>
</dbReference>
<dbReference type="GO" id="GO:0022857">
    <property type="term" value="F:transmembrane transporter activity"/>
    <property type="evidence" value="ECO:0007669"/>
    <property type="project" value="UniProtKB-UniRule"/>
</dbReference>
<evidence type="ECO:0000256" key="5">
    <source>
        <dbReference type="ARBA" id="ARBA00022989"/>
    </source>
</evidence>